<dbReference type="Pfam" id="PF00089">
    <property type="entry name" value="Trypsin"/>
    <property type="match status" value="1"/>
</dbReference>
<proteinExistence type="inferred from homology"/>
<sequence length="343" mass="38391">MLLSKENNKRQRVIRGQTGALSENARFVCSKSINEIIILLNKSTLKNETDFHRVLDEYKTGITTARTELTDNQAQGNVLPEPPFCGRNNEDKILIPTTRIDQYTWMALLSYTSENGKEEFLCGGNLINRRYVLTVAHCVINNLRDKKLSKIRLGEYNLGEEIDCKNGECNEKPLDLNVEAIIAHPDYNPRSGHNDIALIRLAANVNLTDSIQPVCLPLPETRVNLTGGEILTVAGWDPPQDNAKVKSHVRATIVENTDCAKEFQDRRKPIITSQICALGEVSKDSCGGDSANPLMRKVSKDHSANWYLEGMSSLGSRCSSENMPVVYTRVADYVDWIQQTIKV</sequence>
<keyword evidence="9" id="KW-1185">Reference proteome</keyword>
<evidence type="ECO:0000256" key="1">
    <source>
        <dbReference type="ARBA" id="ARBA00022729"/>
    </source>
</evidence>
<dbReference type="SUPFAM" id="SSF50494">
    <property type="entry name" value="Trypsin-like serine proteases"/>
    <property type="match status" value="1"/>
</dbReference>
<dbReference type="InterPro" id="IPR051487">
    <property type="entry name" value="Ser/Thr_Proteases_Immune/Dev"/>
</dbReference>
<reference evidence="8" key="1">
    <citation type="submission" date="2020-05" db="UniProtKB">
        <authorList>
            <consortium name="EnsemblMetazoa"/>
        </authorList>
    </citation>
    <scope>IDENTIFICATION</scope>
    <source>
        <strain evidence="8">Yale</strain>
    </source>
</reference>
<dbReference type="PRINTS" id="PR00722">
    <property type="entry name" value="CHYMOTRYPSIN"/>
</dbReference>
<evidence type="ECO:0000256" key="2">
    <source>
        <dbReference type="ARBA" id="ARBA00022837"/>
    </source>
</evidence>
<evidence type="ECO:0000256" key="6">
    <source>
        <dbReference type="ARBA" id="ARBA00024195"/>
    </source>
</evidence>
<keyword evidence="3" id="KW-0865">Zymogen</keyword>
<organism evidence="8 9">
    <name type="scientific">Glossina morsitans morsitans</name>
    <name type="common">Savannah tsetse fly</name>
    <dbReference type="NCBI Taxonomy" id="37546"/>
    <lineage>
        <taxon>Eukaryota</taxon>
        <taxon>Metazoa</taxon>
        <taxon>Ecdysozoa</taxon>
        <taxon>Arthropoda</taxon>
        <taxon>Hexapoda</taxon>
        <taxon>Insecta</taxon>
        <taxon>Pterygota</taxon>
        <taxon>Neoptera</taxon>
        <taxon>Endopterygota</taxon>
        <taxon>Diptera</taxon>
        <taxon>Brachycera</taxon>
        <taxon>Muscomorpha</taxon>
        <taxon>Hippoboscoidea</taxon>
        <taxon>Glossinidae</taxon>
        <taxon>Glossina</taxon>
    </lineage>
</organism>
<dbReference type="Proteomes" id="UP000092444">
    <property type="component" value="Unassembled WGS sequence"/>
</dbReference>
<dbReference type="GO" id="GO:0006508">
    <property type="term" value="P:proteolysis"/>
    <property type="evidence" value="ECO:0007669"/>
    <property type="project" value="InterPro"/>
</dbReference>
<dbReference type="VEuPathDB" id="VectorBase:GMOY008966"/>
<dbReference type="AlphaFoldDB" id="A0A1B0G6M2"/>
<dbReference type="PROSITE" id="PS50240">
    <property type="entry name" value="TRYPSIN_DOM"/>
    <property type="match status" value="1"/>
</dbReference>
<keyword evidence="2" id="KW-0106">Calcium</keyword>
<dbReference type="InterPro" id="IPR043504">
    <property type="entry name" value="Peptidase_S1_PA_chymotrypsin"/>
</dbReference>
<keyword evidence="4" id="KW-1015">Disulfide bond</keyword>
<dbReference type="EnsemblMetazoa" id="GMOY008966-RA">
    <property type="protein sequence ID" value="GMOY008966-PA"/>
    <property type="gene ID" value="GMOY008966"/>
</dbReference>
<evidence type="ECO:0000256" key="5">
    <source>
        <dbReference type="ARBA" id="ARBA00023180"/>
    </source>
</evidence>
<keyword evidence="1" id="KW-0732">Signal</keyword>
<dbReference type="PhylomeDB" id="A0A1B0G6M2"/>
<evidence type="ECO:0000259" key="7">
    <source>
        <dbReference type="PROSITE" id="PS50240"/>
    </source>
</evidence>
<dbReference type="Gene3D" id="2.40.10.10">
    <property type="entry name" value="Trypsin-like serine proteases"/>
    <property type="match status" value="2"/>
</dbReference>
<protein>
    <recommendedName>
        <fullName evidence="7">Peptidase S1 domain-containing protein</fullName>
    </recommendedName>
</protein>
<dbReference type="FunFam" id="2.40.10.10:FF:000028">
    <property type="entry name" value="Serine protease easter"/>
    <property type="match status" value="1"/>
</dbReference>
<evidence type="ECO:0000256" key="4">
    <source>
        <dbReference type="ARBA" id="ARBA00023157"/>
    </source>
</evidence>
<dbReference type="SMART" id="SM00020">
    <property type="entry name" value="Tryp_SPc"/>
    <property type="match status" value="1"/>
</dbReference>
<evidence type="ECO:0000313" key="8">
    <source>
        <dbReference type="EnsemblMetazoa" id="GMOY008966-PA"/>
    </source>
</evidence>
<feature type="domain" description="Peptidase S1" evidence="7">
    <location>
        <begin position="84"/>
        <end position="342"/>
    </location>
</feature>
<name>A0A1B0G6M2_GLOMM</name>
<accession>A0A1B0G6M2</accession>
<evidence type="ECO:0000256" key="3">
    <source>
        <dbReference type="ARBA" id="ARBA00023145"/>
    </source>
</evidence>
<evidence type="ECO:0000313" key="9">
    <source>
        <dbReference type="Proteomes" id="UP000092444"/>
    </source>
</evidence>
<dbReference type="STRING" id="37546.A0A1B0G6M2"/>
<comment type="similarity">
    <text evidence="6">Belongs to the peptidase S1 family. CLIP subfamily.</text>
</comment>
<dbReference type="EMBL" id="CCAG010009606">
    <property type="status" value="NOT_ANNOTATED_CDS"/>
    <property type="molecule type" value="Genomic_DNA"/>
</dbReference>
<keyword evidence="5" id="KW-0325">Glycoprotein</keyword>
<dbReference type="GO" id="GO:0004252">
    <property type="term" value="F:serine-type endopeptidase activity"/>
    <property type="evidence" value="ECO:0007669"/>
    <property type="project" value="InterPro"/>
</dbReference>
<dbReference type="InterPro" id="IPR009003">
    <property type="entry name" value="Peptidase_S1_PA"/>
</dbReference>
<dbReference type="CDD" id="cd00190">
    <property type="entry name" value="Tryp_SPc"/>
    <property type="match status" value="1"/>
</dbReference>
<dbReference type="PANTHER" id="PTHR24256">
    <property type="entry name" value="TRYPTASE-RELATED"/>
    <property type="match status" value="1"/>
</dbReference>
<dbReference type="InterPro" id="IPR001254">
    <property type="entry name" value="Trypsin_dom"/>
</dbReference>
<dbReference type="InterPro" id="IPR001314">
    <property type="entry name" value="Peptidase_S1A"/>
</dbReference>